<dbReference type="PANTHER" id="PTHR13847">
    <property type="entry name" value="SARCOSINE DEHYDROGENASE-RELATED"/>
    <property type="match status" value="1"/>
</dbReference>
<accession>A0A558QSB3</accession>
<comment type="similarity">
    <text evidence="1">Belongs to the DadA oxidoreductase family.</text>
</comment>
<evidence type="ECO:0000256" key="2">
    <source>
        <dbReference type="ARBA" id="ARBA00023002"/>
    </source>
</evidence>
<keyword evidence="5" id="KW-1185">Reference proteome</keyword>
<dbReference type="Gene3D" id="3.50.50.60">
    <property type="entry name" value="FAD/NAD(P)-binding domain"/>
    <property type="match status" value="2"/>
</dbReference>
<evidence type="ECO:0000256" key="1">
    <source>
        <dbReference type="ARBA" id="ARBA00009410"/>
    </source>
</evidence>
<comment type="caution">
    <text evidence="4">The sequence shown here is derived from an EMBL/GenBank/DDBJ whole genome shotgun (WGS) entry which is preliminary data.</text>
</comment>
<dbReference type="AlphaFoldDB" id="A0A558QSB3"/>
<dbReference type="InterPro" id="IPR036188">
    <property type="entry name" value="FAD/NAD-bd_sf"/>
</dbReference>
<organism evidence="4 5">
    <name type="scientific">Alterirhizorhabdus solaris</name>
    <dbReference type="NCBI Taxonomy" id="2529389"/>
    <lineage>
        <taxon>Bacteria</taxon>
        <taxon>Pseudomonadati</taxon>
        <taxon>Pseudomonadota</taxon>
        <taxon>Alphaproteobacteria</taxon>
        <taxon>Sphingomonadales</taxon>
        <taxon>Rhizorhabdaceae</taxon>
        <taxon>Alterirhizorhabdus</taxon>
    </lineage>
</organism>
<evidence type="ECO:0000313" key="5">
    <source>
        <dbReference type="Proteomes" id="UP000318681"/>
    </source>
</evidence>
<proteinExistence type="inferred from homology"/>
<name>A0A558QSB3_9SPHN</name>
<keyword evidence="2" id="KW-0560">Oxidoreductase</keyword>
<dbReference type="Pfam" id="PF01266">
    <property type="entry name" value="DAO"/>
    <property type="match status" value="1"/>
</dbReference>
<dbReference type="EMBL" id="VNIM01000147">
    <property type="protein sequence ID" value="TVV70043.1"/>
    <property type="molecule type" value="Genomic_DNA"/>
</dbReference>
<dbReference type="PANTHER" id="PTHR13847:SF280">
    <property type="entry name" value="D-AMINO ACID DEHYDROGENASE"/>
    <property type="match status" value="1"/>
</dbReference>
<evidence type="ECO:0000259" key="3">
    <source>
        <dbReference type="Pfam" id="PF01266"/>
    </source>
</evidence>
<gene>
    <name evidence="4" type="ORF">FOY91_20045</name>
</gene>
<dbReference type="Proteomes" id="UP000318681">
    <property type="component" value="Unassembled WGS sequence"/>
</dbReference>
<dbReference type="Gene3D" id="3.30.9.10">
    <property type="entry name" value="D-Amino Acid Oxidase, subunit A, domain 2"/>
    <property type="match status" value="2"/>
</dbReference>
<dbReference type="SUPFAM" id="SSF51905">
    <property type="entry name" value="FAD/NAD(P)-binding domain"/>
    <property type="match status" value="1"/>
</dbReference>
<dbReference type="OrthoDB" id="9787190at2"/>
<sequence length="441" mass="47147">MPAPLRYIRSSPTIPAEADAVIIGGGIIGSFTAYYLAKRGLKVALLEKGVVGGEQSSRNWGWCRQQNRDARELPLATKALDLWEQFGAESGEDTGFRRCGLFYVSNDEEEIATWARWGDFARSVDVKTRMLSGEEASHHAGFTGQRWRGGVHSQMDGIANPGLAAPAAATAVLALGGTVHQSCAARGIETTGGAISAVVTERGTIRTRLVIQAGGAWASSFCRQLGVRFPQATVRQTILAVGTGGLTLPDAFYSKSISITRRGDGCHTLAISGRAKLDPTLQFLRFHREFLPMFGKRWKSISPGGLQAARAGHEGSSRWRLDRPTPMEAMRILDPTPDPKTVRLTRQHAAKLIPELGSAPTVASWAGFVDSTPDGVPVIGEVPAIPGMIVAAGFSGHGFGIGPGSAHLVADIATGQEPLVDPRPYRLTRFVAGEKIEVSEF</sequence>
<dbReference type="GO" id="GO:0008718">
    <property type="term" value="F:D-amino-acid dehydrogenase activity"/>
    <property type="evidence" value="ECO:0007669"/>
    <property type="project" value="TreeGrafter"/>
</dbReference>
<dbReference type="GO" id="GO:0005737">
    <property type="term" value="C:cytoplasm"/>
    <property type="evidence" value="ECO:0007669"/>
    <property type="project" value="TreeGrafter"/>
</dbReference>
<evidence type="ECO:0000313" key="4">
    <source>
        <dbReference type="EMBL" id="TVV70043.1"/>
    </source>
</evidence>
<feature type="domain" description="FAD dependent oxidoreductase" evidence="3">
    <location>
        <begin position="19"/>
        <end position="411"/>
    </location>
</feature>
<dbReference type="RefSeq" id="WP_145155666.1">
    <property type="nucleotide sequence ID" value="NZ_VNIM01000147.1"/>
</dbReference>
<dbReference type="InterPro" id="IPR006076">
    <property type="entry name" value="FAD-dep_OxRdtase"/>
</dbReference>
<reference evidence="4 5" key="1">
    <citation type="submission" date="2019-07" db="EMBL/GenBank/DDBJ databases">
        <title>Sphingomonas solaris sp. nov., isolated from a solar panel from Boston, Massachusetts.</title>
        <authorList>
            <person name="Tanner K."/>
            <person name="Pascual J."/>
            <person name="Mancuso C."/>
            <person name="Pereto J."/>
            <person name="Khalil A."/>
            <person name="Vilanova C."/>
        </authorList>
    </citation>
    <scope>NUCLEOTIDE SEQUENCE [LARGE SCALE GENOMIC DNA]</scope>
    <source>
        <strain evidence="4 5">R4DWN</strain>
    </source>
</reference>
<dbReference type="GO" id="GO:0005886">
    <property type="term" value="C:plasma membrane"/>
    <property type="evidence" value="ECO:0007669"/>
    <property type="project" value="TreeGrafter"/>
</dbReference>
<protein>
    <submittedName>
        <fullName evidence="4">FAD-binding oxidoreductase</fullName>
    </submittedName>
</protein>
<dbReference type="GO" id="GO:0055130">
    <property type="term" value="P:D-alanine catabolic process"/>
    <property type="evidence" value="ECO:0007669"/>
    <property type="project" value="TreeGrafter"/>
</dbReference>